<gene>
    <name evidence="2" type="ORF">I5907_13970</name>
</gene>
<accession>A0A931E8P7</accession>
<name>A0A931E8P7_9BACT</name>
<proteinExistence type="predicted"/>
<protein>
    <submittedName>
        <fullName evidence="2">T9SS type A sorting domain-containing protein</fullName>
    </submittedName>
</protein>
<dbReference type="InterPro" id="IPR013783">
    <property type="entry name" value="Ig-like_fold"/>
</dbReference>
<keyword evidence="1" id="KW-0732">Signal</keyword>
<dbReference type="Gene3D" id="2.60.40.10">
    <property type="entry name" value="Immunoglobulins"/>
    <property type="match status" value="1"/>
</dbReference>
<keyword evidence="3" id="KW-1185">Reference proteome</keyword>
<feature type="signal peptide" evidence="1">
    <location>
        <begin position="1"/>
        <end position="19"/>
    </location>
</feature>
<dbReference type="NCBIfam" id="TIGR04183">
    <property type="entry name" value="Por_Secre_tail"/>
    <property type="match status" value="1"/>
</dbReference>
<reference evidence="2" key="1">
    <citation type="submission" date="2020-11" db="EMBL/GenBank/DDBJ databases">
        <title>Bacterial whole genome sequence for Panacibacter sp. DH6.</title>
        <authorList>
            <person name="Le V."/>
            <person name="Ko S."/>
            <person name="Ahn C.-Y."/>
            <person name="Oh H.-M."/>
        </authorList>
    </citation>
    <scope>NUCLEOTIDE SEQUENCE</scope>
    <source>
        <strain evidence="2">DH6</strain>
    </source>
</reference>
<dbReference type="RefSeq" id="WP_196991432.1">
    <property type="nucleotide sequence ID" value="NZ_JADWYR010000002.1"/>
</dbReference>
<sequence length="372" mass="41675">MKKVLLLSLLIVACNHIYAFTTQGDWRWRKDDGSETAATWLADENTEIEVSNMGENLRLRINLFYEVGGFLDDAVIEYSTDTANWIQINTTATTEAFILAGSSPYVTDLEATTKQLTGEGLEFYPGKIIVSSEKLPSFSLGRGEETEFEYCIKPTANLLPSTTYFFRINAAEYQEDVPFPSLKTAATLPIQLSDFSVKPDGKQVKIQWSTAFEQNNDRFEIERSTDAKNWKTVATVKGSGTTSIKHTYSAVDQLPVKGLNYYRIKQYDLDGKSTTSEFRSLKMFMENVQSAVSVFPNPAKSTINFMLHDFAGKNVVATLINNSGRVVHTETIKDIQPDVRYTLQTRQQPAPGMYVLQLKGDGLAKSIKVIVQ</sequence>
<dbReference type="EMBL" id="JADWYR010000002">
    <property type="protein sequence ID" value="MBG9377345.1"/>
    <property type="molecule type" value="Genomic_DNA"/>
</dbReference>
<dbReference type="InterPro" id="IPR026444">
    <property type="entry name" value="Secre_tail"/>
</dbReference>
<feature type="chain" id="PRO_5036919699" evidence="1">
    <location>
        <begin position="20"/>
        <end position="372"/>
    </location>
</feature>
<dbReference type="AlphaFoldDB" id="A0A931E8P7"/>
<evidence type="ECO:0000256" key="1">
    <source>
        <dbReference type="SAM" id="SignalP"/>
    </source>
</evidence>
<dbReference type="Proteomes" id="UP000628448">
    <property type="component" value="Unassembled WGS sequence"/>
</dbReference>
<organism evidence="2 3">
    <name type="scientific">Panacibacter microcysteis</name>
    <dbReference type="NCBI Taxonomy" id="2793269"/>
    <lineage>
        <taxon>Bacteria</taxon>
        <taxon>Pseudomonadati</taxon>
        <taxon>Bacteroidota</taxon>
        <taxon>Chitinophagia</taxon>
        <taxon>Chitinophagales</taxon>
        <taxon>Chitinophagaceae</taxon>
        <taxon>Panacibacter</taxon>
    </lineage>
</organism>
<evidence type="ECO:0000313" key="2">
    <source>
        <dbReference type="EMBL" id="MBG9377345.1"/>
    </source>
</evidence>
<evidence type="ECO:0000313" key="3">
    <source>
        <dbReference type="Proteomes" id="UP000628448"/>
    </source>
</evidence>
<comment type="caution">
    <text evidence="2">The sequence shown here is derived from an EMBL/GenBank/DDBJ whole genome shotgun (WGS) entry which is preliminary data.</text>
</comment>